<dbReference type="AlphaFoldDB" id="A0AAU9XWG5"/>
<accession>A0AAU9XWG5</accession>
<evidence type="ECO:0000313" key="3">
    <source>
        <dbReference type="EMBL" id="CAH3158718.1"/>
    </source>
</evidence>
<dbReference type="InterPro" id="IPR002035">
    <property type="entry name" value="VWF_A"/>
</dbReference>
<dbReference type="PANTHER" id="PTHR24020">
    <property type="entry name" value="COLLAGEN ALPHA"/>
    <property type="match status" value="1"/>
</dbReference>
<dbReference type="Pfam" id="PF00092">
    <property type="entry name" value="VWA"/>
    <property type="match status" value="1"/>
</dbReference>
<reference evidence="3 4" key="1">
    <citation type="submission" date="2022-05" db="EMBL/GenBank/DDBJ databases">
        <authorList>
            <consortium name="Genoscope - CEA"/>
            <person name="William W."/>
        </authorList>
    </citation>
    <scope>NUCLEOTIDE SEQUENCE [LARGE SCALE GENOMIC DNA]</scope>
</reference>
<feature type="domain" description="VWFA" evidence="2">
    <location>
        <begin position="393"/>
        <end position="571"/>
    </location>
</feature>
<dbReference type="PANTHER" id="PTHR24020:SF20">
    <property type="entry name" value="PH DOMAIN-CONTAINING PROTEIN"/>
    <property type="match status" value="1"/>
</dbReference>
<organism evidence="3 4">
    <name type="scientific">Pocillopora meandrina</name>
    <dbReference type="NCBI Taxonomy" id="46732"/>
    <lineage>
        <taxon>Eukaryota</taxon>
        <taxon>Metazoa</taxon>
        <taxon>Cnidaria</taxon>
        <taxon>Anthozoa</taxon>
        <taxon>Hexacorallia</taxon>
        <taxon>Scleractinia</taxon>
        <taxon>Astrocoeniina</taxon>
        <taxon>Pocilloporidae</taxon>
        <taxon>Pocillopora</taxon>
    </lineage>
</organism>
<dbReference type="Pfam" id="PF01822">
    <property type="entry name" value="WSC"/>
    <property type="match status" value="1"/>
</dbReference>
<evidence type="ECO:0000259" key="2">
    <source>
        <dbReference type="PROSITE" id="PS50234"/>
    </source>
</evidence>
<sequence length="867" mass="93872">MSVSWSEPMWNQFNAYQKTGTGIPAPPTTHSTPQTLPAPQLRGQGRPVAEPVSLPRRYSVCPMPTCSFPSICVKVAVYATCVPPPNPSASTNNSCSTPGPCLTTVTKTATDTKTLVSTSTQTETSTAIATITNTKTTTNTALTTQTHTQTDVVTATSTLTTTNTQVATSTHHTTETSTAVTTSHLPVTSTKTLTATSTRIVNTTDTHTLTTTDVIRTTATSTNIVTRTANKTNTHTLTTTKTDTVTSTGITTSTLLTTATATNTVNTTHLATETLTETLTTVATQTSTSTYNATNVITATTTSTATATSTAVLTATSTAKTTETLTATSTAVLTHTLTNTHNQTLTQTKTLTATSTSVVTTCSASCLTVVPTTTPLPPTPPTPKPPVCEQALDIGVIIDASESVKLPNYKLCLQFVANLTEHFKVSKKGTHFGSIVYSSDAELQFSFKDIQYHDAESLKKKIKSFPYLREGTRTDIALELANTLLFSVQGGDRFDKPDVLIVITDGLTDPERSKPYPVVLKPLEDKKVVVIAVGVGKEVNKPELTSIAMGDVNHVFMVDQYTDLVKIINALLDKSCSAATQPKMVPSKAVALVKNQEHYDGECPVQFIKKGCFNAIKSQKPLPRLMFTDLDARDSKFSGVPIDWGSWNSYLQNVVCRCAQVSKAEGFYYFGVRNFGECWSGENLDITHSKDDSSEFCISKEFAECDTNDRNVCGGNATTTYIYRMPKESEAKQGKRCFTKFKNVGCFADMQTSSRPIPELIFTDLDESSAKYSGHKAQLGELDTYLSDLLCRCAELTQELGYEYFGLQNHGECYSGPSVQHTYSKDGSSKKCITRNFKQCPAGKKYENRDSQDYCVGAQGANYVYRV</sequence>
<dbReference type="SUPFAM" id="SSF53300">
    <property type="entry name" value="vWA-like"/>
    <property type="match status" value="1"/>
</dbReference>
<dbReference type="CDD" id="cd01450">
    <property type="entry name" value="vWFA_subfamily_ECM"/>
    <property type="match status" value="1"/>
</dbReference>
<keyword evidence="4" id="KW-1185">Reference proteome</keyword>
<feature type="region of interest" description="Disordered" evidence="1">
    <location>
        <begin position="17"/>
        <end position="47"/>
    </location>
</feature>
<dbReference type="Proteomes" id="UP001159428">
    <property type="component" value="Unassembled WGS sequence"/>
</dbReference>
<comment type="caution">
    <text evidence="3">The sequence shown here is derived from an EMBL/GenBank/DDBJ whole genome shotgun (WGS) entry which is preliminary data.</text>
</comment>
<dbReference type="InterPro" id="IPR050525">
    <property type="entry name" value="ECM_Assembly_Org"/>
</dbReference>
<dbReference type="PROSITE" id="PS50234">
    <property type="entry name" value="VWFA"/>
    <property type="match status" value="1"/>
</dbReference>
<protein>
    <recommendedName>
        <fullName evidence="2">VWFA domain-containing protein</fullName>
    </recommendedName>
</protein>
<gene>
    <name evidence="3" type="ORF">PMEA_00030607</name>
</gene>
<evidence type="ECO:0000256" key="1">
    <source>
        <dbReference type="SAM" id="MobiDB-lite"/>
    </source>
</evidence>
<name>A0AAU9XWG5_9CNID</name>
<evidence type="ECO:0000313" key="4">
    <source>
        <dbReference type="Proteomes" id="UP001159428"/>
    </source>
</evidence>
<dbReference type="PRINTS" id="PR00453">
    <property type="entry name" value="VWFADOMAIN"/>
</dbReference>
<dbReference type="InterPro" id="IPR036465">
    <property type="entry name" value="vWFA_dom_sf"/>
</dbReference>
<dbReference type="SMART" id="SM00327">
    <property type="entry name" value="VWA"/>
    <property type="match status" value="1"/>
</dbReference>
<dbReference type="EMBL" id="CALNXJ010000068">
    <property type="protein sequence ID" value="CAH3158718.1"/>
    <property type="molecule type" value="Genomic_DNA"/>
</dbReference>
<dbReference type="Gene3D" id="3.40.50.410">
    <property type="entry name" value="von Willebrand factor, type A domain"/>
    <property type="match status" value="1"/>
</dbReference>
<dbReference type="InterPro" id="IPR002889">
    <property type="entry name" value="WSC_carb-bd"/>
</dbReference>
<proteinExistence type="predicted"/>
<feature type="compositionally biased region" description="Polar residues" evidence="1">
    <location>
        <begin position="28"/>
        <end position="37"/>
    </location>
</feature>